<evidence type="ECO:0000313" key="5">
    <source>
        <dbReference type="Proteomes" id="UP000244022"/>
    </source>
</evidence>
<dbReference type="InterPro" id="IPR027994">
    <property type="entry name" value="WxL_dom"/>
</dbReference>
<dbReference type="EMBL" id="PYGR01000013">
    <property type="protein sequence ID" value="PTO36123.1"/>
    <property type="molecule type" value="Genomic_DNA"/>
</dbReference>
<gene>
    <name evidence="4" type="ORF">C6N14_04775</name>
</gene>
<sequence length="686" mass="74581">MFFRMMKMKLVKKIKVVMCIVSIVFSFYKVAISLPYHASADSTTDSSENTPSESTTTKEIGSSEEISEPSNSTAQSDFQSVLAVPTVASGIASVDNFNDFRTALLDSTITDIYLTGDIKLTASFNINSPKNIYGNDHTIDINLQLIGVALAYTTCSIYDVTLINQHPYSFFWSEFPGVTINYTNVTSSGQQFIYLPYGTANLYENITASSDTQEVCEVKELNIRNGANVAFNNTSNSYPVVGNNSSTVLNIEDHTTFTAQSNNPTATIAIGQSLSIAATSNFSIANSRGCALGSYYSSAPFTIASNSGIGTWKLNGTDPLPDIGYTGPITTSFNLTSIDIAQNTLNVTSNNSMFPKYFQSKNVRKIASGPFTSKAQVITKDIDLLLGEVWIPPYNFVSATNALGQPQTINDVTIQGEADGEEIGTYQITFICDDAESVATVNVFDIQLHSLPTIYAKDTWNEYDGLDCIIESDSSSNSSLSFFETNVSVTAQKIEGANMIDIDPQKLTEEEGQYVLTYTYKHKSKSMNVTVEENLFNDQSIYPSILDFGHVAIQYTNNQLIATNATGKIDITDKRSNNGDGYKVKVTQDHVLTGISSGFQLTGSIIQFETGTATNSSGGAVISTGSNQTIDIPVGQEKEVFRVDKGNSRGQIVLPLTEFKLELPSDSPKIADSYQAKITWTLSETP</sequence>
<feature type="domain" description="WxL" evidence="3">
    <location>
        <begin position="542"/>
        <end position="686"/>
    </location>
</feature>
<feature type="region of interest" description="Disordered" evidence="1">
    <location>
        <begin position="39"/>
        <end position="74"/>
    </location>
</feature>
<dbReference type="Pfam" id="PF13731">
    <property type="entry name" value="WxL"/>
    <property type="match status" value="1"/>
</dbReference>
<proteinExistence type="predicted"/>
<feature type="compositionally biased region" description="Low complexity" evidence="1">
    <location>
        <begin position="41"/>
        <end position="73"/>
    </location>
</feature>
<name>A0A2T5DDX3_ENTMU</name>
<accession>A0A2T5DDX3</accession>
<evidence type="ECO:0000313" key="4">
    <source>
        <dbReference type="EMBL" id="PTO36123.1"/>
    </source>
</evidence>
<dbReference type="Pfam" id="PF07523">
    <property type="entry name" value="Big_3"/>
    <property type="match status" value="1"/>
</dbReference>
<reference evidence="4 5" key="1">
    <citation type="submission" date="2018-03" db="EMBL/GenBank/DDBJ databases">
        <title>Draft genome sequences of four Enterococcus mundtii strains isolated from beef slaughterhouses in Kenya.</title>
        <authorList>
            <person name="Wambui J."/>
            <person name="Stevens M."/>
            <person name="Njage P."/>
            <person name="Stephan R."/>
            <person name="Tasara T."/>
        </authorList>
    </citation>
    <scope>NUCLEOTIDE SEQUENCE [LARGE SCALE GENOMIC DNA]</scope>
    <source>
        <strain evidence="4 5">H18-EM</strain>
    </source>
</reference>
<comment type="caution">
    <text evidence="4">The sequence shown here is derived from an EMBL/GenBank/DDBJ whole genome shotgun (WGS) entry which is preliminary data.</text>
</comment>
<evidence type="ECO:0000259" key="3">
    <source>
        <dbReference type="Pfam" id="PF13731"/>
    </source>
</evidence>
<organism evidence="4 5">
    <name type="scientific">Enterococcus mundtii</name>
    <dbReference type="NCBI Taxonomy" id="53346"/>
    <lineage>
        <taxon>Bacteria</taxon>
        <taxon>Bacillati</taxon>
        <taxon>Bacillota</taxon>
        <taxon>Bacilli</taxon>
        <taxon>Lactobacillales</taxon>
        <taxon>Enterococcaceae</taxon>
        <taxon>Enterococcus</taxon>
    </lineage>
</organism>
<dbReference type="Pfam" id="PF20585">
    <property type="entry name" value="Pectate_lyase_5"/>
    <property type="match status" value="1"/>
</dbReference>
<dbReference type="Proteomes" id="UP000244022">
    <property type="component" value="Unassembled WGS sequence"/>
</dbReference>
<evidence type="ECO:0000259" key="2">
    <source>
        <dbReference type="Pfam" id="PF07523"/>
    </source>
</evidence>
<dbReference type="AlphaFoldDB" id="A0A2T5DDX3"/>
<evidence type="ECO:0000256" key="1">
    <source>
        <dbReference type="SAM" id="MobiDB-lite"/>
    </source>
</evidence>
<protein>
    <submittedName>
        <fullName evidence="4">Uncharacterized protein</fullName>
    </submittedName>
</protein>
<dbReference type="InterPro" id="IPR046776">
    <property type="entry name" value="Pectate_lyase_5"/>
</dbReference>
<dbReference type="InterPro" id="IPR022038">
    <property type="entry name" value="Ig-like_bact"/>
</dbReference>
<feature type="domain" description="Ig-like" evidence="2">
    <location>
        <begin position="381"/>
        <end position="443"/>
    </location>
</feature>